<keyword evidence="13" id="KW-1185">Reference proteome</keyword>
<accession>A0A562ZQI8</accession>
<keyword evidence="5" id="KW-0413">Isomerase</keyword>
<evidence type="ECO:0000256" key="5">
    <source>
        <dbReference type="ARBA" id="ARBA00023235"/>
    </source>
</evidence>
<protein>
    <recommendedName>
        <fullName evidence="7">DNA 3'-5' helicase</fullName>
        <ecNumber evidence="7">5.6.2.4</ecNumber>
    </recommendedName>
</protein>
<proteinExistence type="predicted"/>
<dbReference type="PANTHER" id="PTHR11070">
    <property type="entry name" value="UVRD / RECB / PCRA DNA HELICASE FAMILY MEMBER"/>
    <property type="match status" value="1"/>
</dbReference>
<evidence type="ECO:0000256" key="3">
    <source>
        <dbReference type="ARBA" id="ARBA00022806"/>
    </source>
</evidence>
<evidence type="ECO:0000259" key="10">
    <source>
        <dbReference type="PROSITE" id="PS51198"/>
    </source>
</evidence>
<evidence type="ECO:0000313" key="12">
    <source>
        <dbReference type="EMBL" id="TWO70813.1"/>
    </source>
</evidence>
<dbReference type="Gene3D" id="1.10.486.10">
    <property type="entry name" value="PCRA, domain 4"/>
    <property type="match status" value="1"/>
</dbReference>
<evidence type="ECO:0000256" key="6">
    <source>
        <dbReference type="ARBA" id="ARBA00034617"/>
    </source>
</evidence>
<reference evidence="12 13" key="1">
    <citation type="submission" date="2019-07" db="EMBL/GenBank/DDBJ databases">
        <title>Caenimonas sedimenti sp. nov., isolated from activated sludge.</title>
        <authorList>
            <person name="Xu J."/>
        </authorList>
    </citation>
    <scope>NUCLEOTIDE SEQUENCE [LARGE SCALE GENOMIC DNA]</scope>
    <source>
        <strain evidence="12 13">HX-9-20</strain>
    </source>
</reference>
<comment type="catalytic activity">
    <reaction evidence="8">
        <text>ATP + H2O = ADP + phosphate + H(+)</text>
        <dbReference type="Rhea" id="RHEA:13065"/>
        <dbReference type="ChEBI" id="CHEBI:15377"/>
        <dbReference type="ChEBI" id="CHEBI:15378"/>
        <dbReference type="ChEBI" id="CHEBI:30616"/>
        <dbReference type="ChEBI" id="CHEBI:43474"/>
        <dbReference type="ChEBI" id="CHEBI:456216"/>
        <dbReference type="EC" id="5.6.2.4"/>
    </reaction>
</comment>
<evidence type="ECO:0000259" key="11">
    <source>
        <dbReference type="PROSITE" id="PS51217"/>
    </source>
</evidence>
<comment type="caution">
    <text evidence="12">The sequence shown here is derived from an EMBL/GenBank/DDBJ whole genome shotgun (WGS) entry which is preliminary data.</text>
</comment>
<evidence type="ECO:0000256" key="8">
    <source>
        <dbReference type="ARBA" id="ARBA00048988"/>
    </source>
</evidence>
<sequence length="588" mass="64059">MDPNCPKRASVVACPGHALVLGGPGSGKTTVALRKALARIQIGMRPGQKVLFLSFSRAAVTRVLDAARLEVPKKQLSLLSVQTFHAFFWSVLKTHGYLLGAPKRLDLLLPQDEKAMCGGIKRGDEGWNEWVAERERMFREDGRVAFDLFAPNAAELLARCRHLPSLFGAAHPLIIVDEAQDTGSDAWRCVELLAPNAQILCLADLEQQIYADFLPGVGPERVVEIRAALDPFEVDLGSDNGRSPDTEILAFANDILTARPRGKPYKGVAQIGYEPKTVNWNALLRRAIGAAIKAAESSRGARPNTIAVLADTTRNALKASNALNAVDAPDGKRVPHKLHFDEAEALLTARLAAFLLEPKDPAREDDDVATCIELLANARRATGTGKAEVANYLLRAQQIRAGKPPKVNIVKAFRAALAALRSSPFTGDPPADWLTAKRALRESGEAALQRAARQLDFMVAFQRGHRISAALSAEWLRDGAYTRARAALDSALAQEQILDGAEPPRGVQVMNWHKAKGKQFDAVILLREGRFGDGGLESSFIWRGDQPPYPKSRRLVRVAATRARDGLIILNPNWPACPLLKGHILQKG</sequence>
<gene>
    <name evidence="12" type="ORF">FN976_14045</name>
</gene>
<keyword evidence="3 9" id="KW-0347">Helicase</keyword>
<dbReference type="OrthoDB" id="384988at2"/>
<evidence type="ECO:0000256" key="4">
    <source>
        <dbReference type="ARBA" id="ARBA00022840"/>
    </source>
</evidence>
<evidence type="ECO:0000256" key="1">
    <source>
        <dbReference type="ARBA" id="ARBA00022741"/>
    </source>
</evidence>
<feature type="domain" description="UvrD-like helicase C-terminal" evidence="11">
    <location>
        <begin position="246"/>
        <end position="517"/>
    </location>
</feature>
<keyword evidence="4 9" id="KW-0067">ATP-binding</keyword>
<dbReference type="Pfam" id="PF00580">
    <property type="entry name" value="UvrD-helicase"/>
    <property type="match status" value="2"/>
</dbReference>
<dbReference type="InterPro" id="IPR014016">
    <property type="entry name" value="UvrD-like_ATP-bd"/>
</dbReference>
<dbReference type="InterPro" id="IPR000212">
    <property type="entry name" value="DNA_helicase_UvrD/REP"/>
</dbReference>
<evidence type="ECO:0000256" key="7">
    <source>
        <dbReference type="ARBA" id="ARBA00034808"/>
    </source>
</evidence>
<dbReference type="InterPro" id="IPR027417">
    <property type="entry name" value="P-loop_NTPase"/>
</dbReference>
<keyword evidence="1 9" id="KW-0547">Nucleotide-binding</keyword>
<comment type="catalytic activity">
    <reaction evidence="6">
        <text>Couples ATP hydrolysis with the unwinding of duplex DNA by translocating in the 3'-5' direction.</text>
        <dbReference type="EC" id="5.6.2.4"/>
    </reaction>
</comment>
<keyword evidence="2 9" id="KW-0378">Hydrolase</keyword>
<evidence type="ECO:0000256" key="2">
    <source>
        <dbReference type="ARBA" id="ARBA00022801"/>
    </source>
</evidence>
<dbReference type="GO" id="GO:0016887">
    <property type="term" value="F:ATP hydrolysis activity"/>
    <property type="evidence" value="ECO:0007669"/>
    <property type="project" value="RHEA"/>
</dbReference>
<dbReference type="GO" id="GO:0005524">
    <property type="term" value="F:ATP binding"/>
    <property type="evidence" value="ECO:0007669"/>
    <property type="project" value="UniProtKB-UniRule"/>
</dbReference>
<evidence type="ECO:0000313" key="13">
    <source>
        <dbReference type="Proteomes" id="UP000318199"/>
    </source>
</evidence>
<feature type="domain" description="UvrD-like helicase ATP-binding" evidence="10">
    <location>
        <begin position="1"/>
        <end position="244"/>
    </location>
</feature>
<dbReference type="EMBL" id="VOBQ01000011">
    <property type="protein sequence ID" value="TWO70813.1"/>
    <property type="molecule type" value="Genomic_DNA"/>
</dbReference>
<dbReference type="Proteomes" id="UP000318199">
    <property type="component" value="Unassembled WGS sequence"/>
</dbReference>
<dbReference type="GO" id="GO:0043138">
    <property type="term" value="F:3'-5' DNA helicase activity"/>
    <property type="evidence" value="ECO:0007669"/>
    <property type="project" value="UniProtKB-EC"/>
</dbReference>
<name>A0A562ZQI8_9BURK</name>
<dbReference type="InterPro" id="IPR014017">
    <property type="entry name" value="DNA_helicase_UvrD-like_C"/>
</dbReference>
<dbReference type="PROSITE" id="PS51217">
    <property type="entry name" value="UVRD_HELICASE_CTER"/>
    <property type="match status" value="1"/>
</dbReference>
<dbReference type="SUPFAM" id="SSF52540">
    <property type="entry name" value="P-loop containing nucleoside triphosphate hydrolases"/>
    <property type="match status" value="1"/>
</dbReference>
<feature type="binding site" evidence="9">
    <location>
        <begin position="22"/>
        <end position="29"/>
    </location>
    <ligand>
        <name>ATP</name>
        <dbReference type="ChEBI" id="CHEBI:30616"/>
    </ligand>
</feature>
<evidence type="ECO:0000256" key="9">
    <source>
        <dbReference type="PROSITE-ProRule" id="PRU00560"/>
    </source>
</evidence>
<organism evidence="12 13">
    <name type="scientific">Caenimonas sedimenti</name>
    <dbReference type="NCBI Taxonomy" id="2596921"/>
    <lineage>
        <taxon>Bacteria</taxon>
        <taxon>Pseudomonadati</taxon>
        <taxon>Pseudomonadota</taxon>
        <taxon>Betaproteobacteria</taxon>
        <taxon>Burkholderiales</taxon>
        <taxon>Comamonadaceae</taxon>
        <taxon>Caenimonas</taxon>
    </lineage>
</organism>
<dbReference type="Gene3D" id="3.40.50.300">
    <property type="entry name" value="P-loop containing nucleotide triphosphate hydrolases"/>
    <property type="match status" value="2"/>
</dbReference>
<dbReference type="GO" id="GO:0003677">
    <property type="term" value="F:DNA binding"/>
    <property type="evidence" value="ECO:0007669"/>
    <property type="project" value="InterPro"/>
</dbReference>
<dbReference type="PROSITE" id="PS51198">
    <property type="entry name" value="UVRD_HELICASE_ATP_BIND"/>
    <property type="match status" value="1"/>
</dbReference>
<dbReference type="EC" id="5.6.2.4" evidence="7"/>
<dbReference type="AlphaFoldDB" id="A0A562ZQI8"/>